<keyword evidence="3" id="KW-0645">Protease</keyword>
<protein>
    <submittedName>
        <fullName evidence="3">Protease stability complex PrcB-like protein</fullName>
    </submittedName>
</protein>
<dbReference type="EMBL" id="QEKQ01000008">
    <property type="protein sequence ID" value="PVY70679.1"/>
    <property type="molecule type" value="Genomic_DNA"/>
</dbReference>
<accession>A0A2U1CUE3</accession>
<evidence type="ECO:0000313" key="4">
    <source>
        <dbReference type="Proteomes" id="UP000245887"/>
    </source>
</evidence>
<name>A0A2U1CUE3_9GAMM</name>
<dbReference type="OrthoDB" id="7063364at2"/>
<feature type="chain" id="PRO_5015520791" evidence="1">
    <location>
        <begin position="21"/>
        <end position="152"/>
    </location>
</feature>
<evidence type="ECO:0000256" key="1">
    <source>
        <dbReference type="SAM" id="SignalP"/>
    </source>
</evidence>
<dbReference type="RefSeq" id="WP_116919526.1">
    <property type="nucleotide sequence ID" value="NZ_QEKQ01000008.1"/>
</dbReference>
<gene>
    <name evidence="3" type="ORF">C8D92_10835</name>
</gene>
<reference evidence="3 4" key="1">
    <citation type="submission" date="2018-04" db="EMBL/GenBank/DDBJ databases">
        <title>Genomic Encyclopedia of Type Strains, Phase IV (KMG-IV): sequencing the most valuable type-strain genomes for metagenomic binning, comparative biology and taxonomic classification.</title>
        <authorList>
            <person name="Goeker M."/>
        </authorList>
    </citation>
    <scope>NUCLEOTIDE SEQUENCE [LARGE SCALE GENOMIC DNA]</scope>
    <source>
        <strain evidence="3 4">DSM 28688</strain>
    </source>
</reference>
<comment type="caution">
    <text evidence="3">The sequence shown here is derived from an EMBL/GenBank/DDBJ whole genome shotgun (WGS) entry which is preliminary data.</text>
</comment>
<organism evidence="3 4">
    <name type="scientific">Tamilnaduibacter salinus</name>
    <dbReference type="NCBI Taxonomy" id="1484056"/>
    <lineage>
        <taxon>Bacteria</taxon>
        <taxon>Pseudomonadati</taxon>
        <taxon>Pseudomonadota</taxon>
        <taxon>Gammaproteobacteria</taxon>
        <taxon>Pseudomonadales</taxon>
        <taxon>Marinobacteraceae</taxon>
        <taxon>Tamilnaduibacter</taxon>
    </lineage>
</organism>
<proteinExistence type="predicted"/>
<dbReference type="Proteomes" id="UP000245887">
    <property type="component" value="Unassembled WGS sequence"/>
</dbReference>
<dbReference type="Pfam" id="PF14343">
    <property type="entry name" value="PrcB_C"/>
    <property type="match status" value="1"/>
</dbReference>
<dbReference type="InterPro" id="IPR025748">
    <property type="entry name" value="PrcB_C_dom"/>
</dbReference>
<dbReference type="GO" id="GO:0006508">
    <property type="term" value="P:proteolysis"/>
    <property type="evidence" value="ECO:0007669"/>
    <property type="project" value="UniProtKB-KW"/>
</dbReference>
<sequence>MIRIRWFAGLLASAALTGCAAIGSSGPVVTASLSSSHCGFTAEGLTLVSSESDWQQLQQDRVGALPPWPARDDRSMLVISMGERPTGGYSIEMRDARIRDELLVIDVLVERPGGGMVSQALTTPCAILNVPSEGWDEVVVKDKTDNLFYQKL</sequence>
<feature type="signal peptide" evidence="1">
    <location>
        <begin position="1"/>
        <end position="20"/>
    </location>
</feature>
<dbReference type="PROSITE" id="PS51257">
    <property type="entry name" value="PROKAR_LIPOPROTEIN"/>
    <property type="match status" value="1"/>
</dbReference>
<keyword evidence="1" id="KW-0732">Signal</keyword>
<dbReference type="AlphaFoldDB" id="A0A2U1CUE3"/>
<keyword evidence="3" id="KW-0378">Hydrolase</keyword>
<evidence type="ECO:0000259" key="2">
    <source>
        <dbReference type="Pfam" id="PF14343"/>
    </source>
</evidence>
<feature type="domain" description="PrcB C-terminal" evidence="2">
    <location>
        <begin position="77"/>
        <end position="131"/>
    </location>
</feature>
<evidence type="ECO:0000313" key="3">
    <source>
        <dbReference type="EMBL" id="PVY70679.1"/>
    </source>
</evidence>
<dbReference type="GO" id="GO:0008233">
    <property type="term" value="F:peptidase activity"/>
    <property type="evidence" value="ECO:0007669"/>
    <property type="project" value="UniProtKB-KW"/>
</dbReference>